<accession>A0A382HCY0</accession>
<dbReference type="AlphaFoldDB" id="A0A382HCY0"/>
<feature type="non-terminal residue" evidence="1">
    <location>
        <position position="87"/>
    </location>
</feature>
<protein>
    <submittedName>
        <fullName evidence="1">Uncharacterized protein</fullName>
    </submittedName>
</protein>
<dbReference type="EMBL" id="UINC01060268">
    <property type="protein sequence ID" value="SVB84603.1"/>
    <property type="molecule type" value="Genomic_DNA"/>
</dbReference>
<proteinExistence type="predicted"/>
<organism evidence="1">
    <name type="scientific">marine metagenome</name>
    <dbReference type="NCBI Taxonomy" id="408172"/>
    <lineage>
        <taxon>unclassified sequences</taxon>
        <taxon>metagenomes</taxon>
        <taxon>ecological metagenomes</taxon>
    </lineage>
</organism>
<reference evidence="1" key="1">
    <citation type="submission" date="2018-05" db="EMBL/GenBank/DDBJ databases">
        <authorList>
            <person name="Lanie J.A."/>
            <person name="Ng W.-L."/>
            <person name="Kazmierczak K.M."/>
            <person name="Andrzejewski T.M."/>
            <person name="Davidsen T.M."/>
            <person name="Wayne K.J."/>
            <person name="Tettelin H."/>
            <person name="Glass J.I."/>
            <person name="Rusch D."/>
            <person name="Podicherti R."/>
            <person name="Tsui H.-C.T."/>
            <person name="Winkler M.E."/>
        </authorList>
    </citation>
    <scope>NUCLEOTIDE SEQUENCE</scope>
</reference>
<name>A0A382HCY0_9ZZZZ</name>
<gene>
    <name evidence="1" type="ORF">METZ01_LOCUS237457</name>
</gene>
<evidence type="ECO:0000313" key="1">
    <source>
        <dbReference type="EMBL" id="SVB84603.1"/>
    </source>
</evidence>
<sequence length="87" mass="9994">MDQPDFDRAELPEMANYLAVWLLALRDWCSTCHGRGSIADRDTPSDPTKTTKCEKCAGRRWMGAIDLERMLVTLSHHRREVSLNLAY</sequence>